<reference evidence="3" key="1">
    <citation type="journal article" date="2017" name="Nat. Microbiol.">
        <title>Global analysis of biosynthetic gene clusters reveals vast potential of secondary metabolite production in Penicillium species.</title>
        <authorList>
            <person name="Nielsen J.C."/>
            <person name="Grijseels S."/>
            <person name="Prigent S."/>
            <person name="Ji B."/>
            <person name="Dainat J."/>
            <person name="Nielsen K.F."/>
            <person name="Frisvad J.C."/>
            <person name="Workman M."/>
            <person name="Nielsen J."/>
        </authorList>
    </citation>
    <scope>NUCLEOTIDE SEQUENCE [LARGE SCALE GENOMIC DNA]</scope>
    <source>
        <strain evidence="3">IBT 24891</strain>
    </source>
</reference>
<accession>A0A1V6U0F6</accession>
<keyword evidence="1" id="KW-0732">Signal</keyword>
<proteinExistence type="predicted"/>
<sequence length="68" mass="7167">MKFLNILVLSAIAGFASAAAVPGPDTAIERDGGLVEKRCADGKCVTDSDCCGDKKCHFTSNPYAKVCW</sequence>
<feature type="chain" id="PRO_5013003370" evidence="1">
    <location>
        <begin position="19"/>
        <end position="68"/>
    </location>
</feature>
<comment type="caution">
    <text evidence="2">The sequence shown here is derived from an EMBL/GenBank/DDBJ whole genome shotgun (WGS) entry which is preliminary data.</text>
</comment>
<keyword evidence="3" id="KW-1185">Reference proteome</keyword>
<name>A0A1V6U0F6_9EURO</name>
<organism evidence="2 3">
    <name type="scientific">Penicillium steckii</name>
    <dbReference type="NCBI Taxonomy" id="303698"/>
    <lineage>
        <taxon>Eukaryota</taxon>
        <taxon>Fungi</taxon>
        <taxon>Dikarya</taxon>
        <taxon>Ascomycota</taxon>
        <taxon>Pezizomycotina</taxon>
        <taxon>Eurotiomycetes</taxon>
        <taxon>Eurotiomycetidae</taxon>
        <taxon>Eurotiales</taxon>
        <taxon>Aspergillaceae</taxon>
        <taxon>Penicillium</taxon>
    </lineage>
</organism>
<evidence type="ECO:0000313" key="2">
    <source>
        <dbReference type="EMBL" id="OQE31804.1"/>
    </source>
</evidence>
<dbReference type="AlphaFoldDB" id="A0A1V6U0F6"/>
<evidence type="ECO:0000313" key="3">
    <source>
        <dbReference type="Proteomes" id="UP000191285"/>
    </source>
</evidence>
<evidence type="ECO:0000256" key="1">
    <source>
        <dbReference type="SAM" id="SignalP"/>
    </source>
</evidence>
<dbReference type="Proteomes" id="UP000191285">
    <property type="component" value="Unassembled WGS sequence"/>
</dbReference>
<protein>
    <submittedName>
        <fullName evidence="2">Uncharacterized protein</fullName>
    </submittedName>
</protein>
<feature type="signal peptide" evidence="1">
    <location>
        <begin position="1"/>
        <end position="18"/>
    </location>
</feature>
<gene>
    <name evidence="2" type="ORF">PENSTE_c001G00561</name>
</gene>
<dbReference type="EMBL" id="MLKD01000001">
    <property type="protein sequence ID" value="OQE31804.1"/>
    <property type="molecule type" value="Genomic_DNA"/>
</dbReference>